<keyword evidence="1" id="KW-0175">Coiled coil</keyword>
<organism evidence="2 3">
    <name type="scientific">Paenibacillus eucommiae</name>
    <dbReference type="NCBI Taxonomy" id="1355755"/>
    <lineage>
        <taxon>Bacteria</taxon>
        <taxon>Bacillati</taxon>
        <taxon>Bacillota</taxon>
        <taxon>Bacilli</taxon>
        <taxon>Bacillales</taxon>
        <taxon>Paenibacillaceae</taxon>
        <taxon>Paenibacillus</taxon>
    </lineage>
</organism>
<evidence type="ECO:0000313" key="2">
    <source>
        <dbReference type="EMBL" id="MBP1995073.1"/>
    </source>
</evidence>
<name>A0ABS4J5G6_9BACL</name>
<keyword evidence="3" id="KW-1185">Reference proteome</keyword>
<feature type="coiled-coil region" evidence="1">
    <location>
        <begin position="118"/>
        <end position="277"/>
    </location>
</feature>
<keyword evidence="2" id="KW-0418">Kinase</keyword>
<reference evidence="2 3" key="1">
    <citation type="submission" date="2021-03" db="EMBL/GenBank/DDBJ databases">
        <title>Genomic Encyclopedia of Type Strains, Phase IV (KMG-IV): sequencing the most valuable type-strain genomes for metagenomic binning, comparative biology and taxonomic classification.</title>
        <authorList>
            <person name="Goeker M."/>
        </authorList>
    </citation>
    <scope>NUCLEOTIDE SEQUENCE [LARGE SCALE GENOMIC DNA]</scope>
    <source>
        <strain evidence="2 3">DSM 26048</strain>
    </source>
</reference>
<accession>A0ABS4J5G6</accession>
<proteinExistence type="predicted"/>
<gene>
    <name evidence="2" type="ORF">J2Z66_006715</name>
</gene>
<dbReference type="PANTHER" id="PTHR47652:SF3">
    <property type="entry name" value="MITOCHONDRIAL IMPORT INNER MEMBRANE TRANSLOCASE SUBUNIT TIM44"/>
    <property type="match status" value="1"/>
</dbReference>
<dbReference type="Proteomes" id="UP001519287">
    <property type="component" value="Unassembled WGS sequence"/>
</dbReference>
<dbReference type="RefSeq" id="WP_209976888.1">
    <property type="nucleotide sequence ID" value="NZ_JAGGLB010000030.1"/>
</dbReference>
<dbReference type="PANTHER" id="PTHR47652">
    <property type="entry name" value="MITOCHONDRIAL IMPORT INNER MEMBRANE TRANSLOCASE SUBUNIT TIM44"/>
    <property type="match status" value="1"/>
</dbReference>
<keyword evidence="2" id="KW-0808">Transferase</keyword>
<protein>
    <submittedName>
        <fullName evidence="2">Chemotaxis protein histidine kinase CheA</fullName>
    </submittedName>
</protein>
<dbReference type="EMBL" id="JAGGLB010000030">
    <property type="protein sequence ID" value="MBP1995073.1"/>
    <property type="molecule type" value="Genomic_DNA"/>
</dbReference>
<sequence>MNSVYHSHFQGLNGYQYPYFAYRAYYPVPLSMPVPYSYLAYPVYSPQPPRVYPAPWSPYFGYQSYVHQPVGTITEGGEQPPGQYGTLYGAQHSTQQGYMEDTRFWPNFKVKNPLPDLKKKAEDEAKKLAEKAKKEAAKAAEKAKQEAAKAAAKAAEKAKQEAAKAAAKAAEKAKQEAAQAAAKLAEKAKQEAAQAAAKLAEKAKQQAALEAAKLAEKAKQEAAQAAAKLAEKAKQQAALEAAKLAEKAKQQAALEAAKLAEKAKQEAQKQIKVWQKKVADEIDFPKFSLPTKLDVGDYSLPLQIGSPCPETADSIASEYPMTTVGGVPEFKAELCSTGVCIFMKKSKFSVIARLCHPRSIEDYAKRQLENCQNKASQAAGIAFAQSLAASSASLGAAIPAAISVALSTYKTSFTNCIMQVSELKELEKYIKLSIYAKRLSTEPWKKI</sequence>
<comment type="caution">
    <text evidence="2">The sequence shown here is derived from an EMBL/GenBank/DDBJ whole genome shotgun (WGS) entry which is preliminary data.</text>
</comment>
<evidence type="ECO:0000313" key="3">
    <source>
        <dbReference type="Proteomes" id="UP001519287"/>
    </source>
</evidence>
<evidence type="ECO:0000256" key="1">
    <source>
        <dbReference type="SAM" id="Coils"/>
    </source>
</evidence>
<dbReference type="GO" id="GO:0016301">
    <property type="term" value="F:kinase activity"/>
    <property type="evidence" value="ECO:0007669"/>
    <property type="project" value="UniProtKB-KW"/>
</dbReference>